<keyword evidence="6 7" id="KW-0472">Membrane</keyword>
<evidence type="ECO:0000256" key="4">
    <source>
        <dbReference type="ARBA" id="ARBA00022692"/>
    </source>
</evidence>
<dbReference type="PANTHER" id="PTHR13285">
    <property type="entry name" value="ACYLTRANSFERASE"/>
    <property type="match status" value="1"/>
</dbReference>
<dbReference type="InterPro" id="IPR024194">
    <property type="entry name" value="Ac/AlaTfrase_AlgI/DltB"/>
</dbReference>
<feature type="transmembrane region" description="Helical" evidence="8">
    <location>
        <begin position="354"/>
        <end position="371"/>
    </location>
</feature>
<feature type="transmembrane region" description="Helical" evidence="8">
    <location>
        <begin position="7"/>
        <end position="26"/>
    </location>
</feature>
<gene>
    <name evidence="9" type="ORF">ATC1_131827</name>
</gene>
<keyword evidence="7 9" id="KW-0012">Acyltransferase</keyword>
<feature type="transmembrane region" description="Helical" evidence="8">
    <location>
        <begin position="32"/>
        <end position="65"/>
    </location>
</feature>
<feature type="transmembrane region" description="Helical" evidence="8">
    <location>
        <begin position="77"/>
        <end position="96"/>
    </location>
</feature>
<reference evidence="9" key="1">
    <citation type="journal article" date="2015" name="Genome Announc.">
        <title>Draft Genome Sequence of Anaerolineae Strain TC1, a Novel Isolate from a Methanogenic Wastewater Treatment System.</title>
        <authorList>
            <person name="Matsuura N."/>
            <person name="Tourlousse D.M."/>
            <person name="Sun L."/>
            <person name="Toyonaga M."/>
            <person name="Kuroda K."/>
            <person name="Ohashi A."/>
            <person name="Cruz R."/>
            <person name="Yamaguchi T."/>
            <person name="Sekiguchi Y."/>
        </authorList>
    </citation>
    <scope>NUCLEOTIDE SEQUENCE [LARGE SCALE GENOMIC DNA]</scope>
    <source>
        <strain evidence="9">TC1</strain>
    </source>
</reference>
<dbReference type="RefSeq" id="WP_062283839.1">
    <property type="nucleotide sequence ID" value="NZ_DF968181.1"/>
</dbReference>
<sequence>MSLTSSIFLFIFFPLAIILYIILPGLKQKNCLLLVLSLIFYAFSGIQFAIVLIVLVLINYIIGFAIGNQSGKKRSGFFLAIGLCINFGVLFLYKYLPFAASNINALFHWNLPQQQSLMMPLGLSFAVFKLGTYLIDLYRGKIAFQPHFHYLLLYTMLFPTVISGPIVTYSDIAPQFEGREIQFAQIYHGIKRFVFGFSKKILVASTLGEVADHAFGGGAAASCAVAWLGILCYSLQLYYDFSGYSDMALGISEMLGFHFKENFNYPYISKSIQEFWRRWHISLSSWFRDYLYIPLGGNRTGAFRTYRNLLIVFIATGLWHGANWTFIFWGLFHGFFIVIEKAGFQKILEKLPRWMQHFYTIMLILIGWTIFRSDSLNDALQYISHLFSFSALNPAQVLFWVDRYRLFILITAILFSAPVYPLMKSKLSKQQIQRHPAAAHAIAILSDFFAIILLIFTISCTIAGDFQPFIYGKF</sequence>
<dbReference type="InterPro" id="IPR004299">
    <property type="entry name" value="MBOAT_fam"/>
</dbReference>
<dbReference type="GO" id="GO:0016746">
    <property type="term" value="F:acyltransferase activity"/>
    <property type="evidence" value="ECO:0007669"/>
    <property type="project" value="UniProtKB-KW"/>
</dbReference>
<evidence type="ECO:0000256" key="1">
    <source>
        <dbReference type="ARBA" id="ARBA00004651"/>
    </source>
</evidence>
<feature type="transmembrane region" description="Helical" evidence="8">
    <location>
        <begin position="309"/>
        <end position="339"/>
    </location>
</feature>
<evidence type="ECO:0000256" key="5">
    <source>
        <dbReference type="ARBA" id="ARBA00022989"/>
    </source>
</evidence>
<evidence type="ECO:0000256" key="3">
    <source>
        <dbReference type="ARBA" id="ARBA00022475"/>
    </source>
</evidence>
<evidence type="ECO:0000256" key="7">
    <source>
        <dbReference type="PIRNR" id="PIRNR016636"/>
    </source>
</evidence>
<dbReference type="PIRSF" id="PIRSF500217">
    <property type="entry name" value="AlgI"/>
    <property type="match status" value="1"/>
</dbReference>
<dbReference type="GO" id="GO:0005886">
    <property type="term" value="C:plasma membrane"/>
    <property type="evidence" value="ECO:0007669"/>
    <property type="project" value="UniProtKB-SubCell"/>
</dbReference>
<feature type="transmembrane region" description="Helical" evidence="8">
    <location>
        <begin position="406"/>
        <end position="423"/>
    </location>
</feature>
<evidence type="ECO:0000313" key="9">
    <source>
        <dbReference type="EMBL" id="GAP41831.1"/>
    </source>
</evidence>
<feature type="transmembrane region" description="Helical" evidence="8">
    <location>
        <begin position="215"/>
        <end position="239"/>
    </location>
</feature>
<dbReference type="Pfam" id="PF03062">
    <property type="entry name" value="MBOAT"/>
    <property type="match status" value="1"/>
</dbReference>
<comment type="similarity">
    <text evidence="2 7">Belongs to the membrane-bound acyltransferase family.</text>
</comment>
<feature type="transmembrane region" description="Helical" evidence="8">
    <location>
        <begin position="444"/>
        <end position="464"/>
    </location>
</feature>
<keyword evidence="7 9" id="KW-0808">Transferase</keyword>
<keyword evidence="5 8" id="KW-1133">Transmembrane helix</keyword>
<evidence type="ECO:0000256" key="8">
    <source>
        <dbReference type="SAM" id="Phobius"/>
    </source>
</evidence>
<dbReference type="OrthoDB" id="139172at2"/>
<keyword evidence="3 7" id="KW-1003">Cell membrane</keyword>
<dbReference type="PATRIC" id="fig|1678840.3.peg.3366"/>
<dbReference type="Proteomes" id="UP000053370">
    <property type="component" value="Unassembled WGS sequence"/>
</dbReference>
<dbReference type="InterPro" id="IPR028362">
    <property type="entry name" value="AlgI"/>
</dbReference>
<keyword evidence="4 8" id="KW-0812">Transmembrane</keyword>
<name>A0A0S7BTJ5_9CHLR</name>
<comment type="subcellular location">
    <subcellularLocation>
        <location evidence="1">Cell membrane</location>
        <topology evidence="1">Multi-pass membrane protein</topology>
    </subcellularLocation>
</comment>
<organism evidence="9">
    <name type="scientific">Flexilinea flocculi</name>
    <dbReference type="NCBI Taxonomy" id="1678840"/>
    <lineage>
        <taxon>Bacteria</taxon>
        <taxon>Bacillati</taxon>
        <taxon>Chloroflexota</taxon>
        <taxon>Anaerolineae</taxon>
        <taxon>Anaerolineales</taxon>
        <taxon>Anaerolineaceae</taxon>
        <taxon>Flexilinea</taxon>
    </lineage>
</organism>
<dbReference type="InterPro" id="IPR051085">
    <property type="entry name" value="MB_O-acyltransferase"/>
</dbReference>
<evidence type="ECO:0000313" key="10">
    <source>
        <dbReference type="Proteomes" id="UP000053370"/>
    </source>
</evidence>
<proteinExistence type="inferred from homology"/>
<accession>A0A0S7BTJ5</accession>
<protein>
    <submittedName>
        <fullName evidence="9">D-alanyl-lipoteichoic acid acyltransferase DltB, MBOAT superfamily</fullName>
    </submittedName>
</protein>
<dbReference type="PIRSF" id="PIRSF016636">
    <property type="entry name" value="AlgI_DltB"/>
    <property type="match status" value="1"/>
</dbReference>
<feature type="transmembrane region" description="Helical" evidence="8">
    <location>
        <begin position="116"/>
        <end position="138"/>
    </location>
</feature>
<evidence type="ECO:0000256" key="6">
    <source>
        <dbReference type="ARBA" id="ARBA00023136"/>
    </source>
</evidence>
<dbReference type="PANTHER" id="PTHR13285:SF18">
    <property type="entry name" value="PROTEIN-CYSTEINE N-PALMITOYLTRANSFERASE RASP"/>
    <property type="match status" value="1"/>
</dbReference>
<dbReference type="AlphaFoldDB" id="A0A0S7BTJ5"/>
<keyword evidence="10" id="KW-1185">Reference proteome</keyword>
<feature type="transmembrane region" description="Helical" evidence="8">
    <location>
        <begin position="150"/>
        <end position="169"/>
    </location>
</feature>
<evidence type="ECO:0000256" key="2">
    <source>
        <dbReference type="ARBA" id="ARBA00010323"/>
    </source>
</evidence>
<dbReference type="EMBL" id="DF968181">
    <property type="protein sequence ID" value="GAP41831.1"/>
    <property type="molecule type" value="Genomic_DNA"/>
</dbReference>
<dbReference type="STRING" id="1678840.ATC1_131827"/>
<dbReference type="GO" id="GO:0042121">
    <property type="term" value="P:alginic acid biosynthetic process"/>
    <property type="evidence" value="ECO:0007669"/>
    <property type="project" value="InterPro"/>
</dbReference>